<dbReference type="EnsemblMetazoa" id="G34201.2">
    <property type="protein sequence ID" value="G34201.2:cds"/>
    <property type="gene ID" value="G34201"/>
</dbReference>
<evidence type="ECO:0000313" key="2">
    <source>
        <dbReference type="EnsemblMetazoa" id="G34201.2:cds"/>
    </source>
</evidence>
<name>A0A8W8MS42_MAGGI</name>
<evidence type="ECO:0000256" key="1">
    <source>
        <dbReference type="SAM" id="SignalP"/>
    </source>
</evidence>
<keyword evidence="1" id="KW-0732">Signal</keyword>
<proteinExistence type="predicted"/>
<evidence type="ECO:0000313" key="3">
    <source>
        <dbReference type="Proteomes" id="UP000005408"/>
    </source>
</evidence>
<accession>A0A8W8MS42</accession>
<protein>
    <submittedName>
        <fullName evidence="2">Uncharacterized protein</fullName>
    </submittedName>
</protein>
<keyword evidence="3" id="KW-1185">Reference proteome</keyword>
<sequence length="124" mass="13786">MLPFFAVLYIAVAFAKSTETNCPFSDKVKSVNSCPQTAAEWKEAAARKNCKTTSHNCSSLDYHCVINAWMSETIEVCAPKVIIAGMVCAEFNFGGNRIQRNENAACQNCPEAYYSNVAFKKRIR</sequence>
<dbReference type="Proteomes" id="UP000005408">
    <property type="component" value="Unassembled WGS sequence"/>
</dbReference>
<feature type="signal peptide" evidence="1">
    <location>
        <begin position="1"/>
        <end position="17"/>
    </location>
</feature>
<organism evidence="2 3">
    <name type="scientific">Magallana gigas</name>
    <name type="common">Pacific oyster</name>
    <name type="synonym">Crassostrea gigas</name>
    <dbReference type="NCBI Taxonomy" id="29159"/>
    <lineage>
        <taxon>Eukaryota</taxon>
        <taxon>Metazoa</taxon>
        <taxon>Spiralia</taxon>
        <taxon>Lophotrochozoa</taxon>
        <taxon>Mollusca</taxon>
        <taxon>Bivalvia</taxon>
        <taxon>Autobranchia</taxon>
        <taxon>Pteriomorphia</taxon>
        <taxon>Ostreida</taxon>
        <taxon>Ostreoidea</taxon>
        <taxon>Ostreidae</taxon>
        <taxon>Magallana</taxon>
    </lineage>
</organism>
<dbReference type="AlphaFoldDB" id="A0A8W8MS42"/>
<feature type="chain" id="PRO_5036488493" evidence="1">
    <location>
        <begin position="18"/>
        <end position="124"/>
    </location>
</feature>
<reference evidence="2" key="1">
    <citation type="submission" date="2022-08" db="UniProtKB">
        <authorList>
            <consortium name="EnsemblMetazoa"/>
        </authorList>
    </citation>
    <scope>IDENTIFICATION</scope>
    <source>
        <strain evidence="2">05x7-T-G4-1.051#20</strain>
    </source>
</reference>